<dbReference type="PROSITE" id="PS50865">
    <property type="entry name" value="ZF_MYND_2"/>
    <property type="match status" value="1"/>
</dbReference>
<dbReference type="EMBL" id="CAJHIA010000007">
    <property type="protein sequence ID" value="CAD6442055.1"/>
    <property type="molecule type" value="Genomic_DNA"/>
</dbReference>
<evidence type="ECO:0000313" key="7">
    <source>
        <dbReference type="Proteomes" id="UP000624404"/>
    </source>
</evidence>
<gene>
    <name evidence="6" type="ORF">SCLTRI_LOCUS1847</name>
</gene>
<sequence>MAPTTSPEVGSRNSSASTCTICNLPAKDCALCKAAAYCSSTCQTLDWPLHKTLCKKITTMPPRPSPIHKLGILFPPNSMSPRLVWVNFERTKIPDVEGLFDAPYVDDLLSYGPGDRWHYEQLLIEPQNIERARNISHTLAFYMRDDFGSDGSKMTQSVNSITAVKMKHDWKGPLFVVAFEGECVPQKMALKVGNMSISALGGVAFRRGMSL</sequence>
<keyword evidence="1" id="KW-0479">Metal-binding</keyword>
<reference evidence="6" key="1">
    <citation type="submission" date="2020-10" db="EMBL/GenBank/DDBJ databases">
        <authorList>
            <person name="Kusch S."/>
        </authorList>
    </citation>
    <scope>NUCLEOTIDE SEQUENCE</scope>
    <source>
        <strain evidence="6">SwB9</strain>
    </source>
</reference>
<protein>
    <submittedName>
        <fullName evidence="6">D38f51f5-8087-4635-b71e-8d984360a63b</fullName>
    </submittedName>
</protein>
<name>A0A8H2VPJ4_9HELO</name>
<dbReference type="AlphaFoldDB" id="A0A8H2VPJ4"/>
<organism evidence="6 7">
    <name type="scientific">Sclerotinia trifoliorum</name>
    <dbReference type="NCBI Taxonomy" id="28548"/>
    <lineage>
        <taxon>Eukaryota</taxon>
        <taxon>Fungi</taxon>
        <taxon>Dikarya</taxon>
        <taxon>Ascomycota</taxon>
        <taxon>Pezizomycotina</taxon>
        <taxon>Leotiomycetes</taxon>
        <taxon>Helotiales</taxon>
        <taxon>Sclerotiniaceae</taxon>
        <taxon>Sclerotinia</taxon>
    </lineage>
</organism>
<accession>A0A8H2VPJ4</accession>
<keyword evidence="7" id="KW-1185">Reference proteome</keyword>
<comment type="caution">
    <text evidence="6">The sequence shown here is derived from an EMBL/GenBank/DDBJ whole genome shotgun (WGS) entry which is preliminary data.</text>
</comment>
<evidence type="ECO:0000256" key="2">
    <source>
        <dbReference type="ARBA" id="ARBA00022771"/>
    </source>
</evidence>
<evidence type="ECO:0000256" key="1">
    <source>
        <dbReference type="ARBA" id="ARBA00022723"/>
    </source>
</evidence>
<evidence type="ECO:0000256" key="4">
    <source>
        <dbReference type="PROSITE-ProRule" id="PRU00134"/>
    </source>
</evidence>
<keyword evidence="3" id="KW-0862">Zinc</keyword>
<dbReference type="OrthoDB" id="3540674at2759"/>
<proteinExistence type="predicted"/>
<evidence type="ECO:0000259" key="5">
    <source>
        <dbReference type="PROSITE" id="PS50865"/>
    </source>
</evidence>
<evidence type="ECO:0000313" key="6">
    <source>
        <dbReference type="EMBL" id="CAD6442055.1"/>
    </source>
</evidence>
<dbReference type="Proteomes" id="UP000624404">
    <property type="component" value="Unassembled WGS sequence"/>
</dbReference>
<feature type="domain" description="MYND-type" evidence="5">
    <location>
        <begin position="19"/>
        <end position="54"/>
    </location>
</feature>
<dbReference type="Gene3D" id="6.10.140.2220">
    <property type="match status" value="1"/>
</dbReference>
<dbReference type="GO" id="GO:0008270">
    <property type="term" value="F:zinc ion binding"/>
    <property type="evidence" value="ECO:0007669"/>
    <property type="project" value="UniProtKB-KW"/>
</dbReference>
<evidence type="ECO:0000256" key="3">
    <source>
        <dbReference type="ARBA" id="ARBA00022833"/>
    </source>
</evidence>
<dbReference type="Pfam" id="PF01753">
    <property type="entry name" value="zf-MYND"/>
    <property type="match status" value="1"/>
</dbReference>
<dbReference type="InterPro" id="IPR002893">
    <property type="entry name" value="Znf_MYND"/>
</dbReference>
<dbReference type="SUPFAM" id="SSF144232">
    <property type="entry name" value="HIT/MYND zinc finger-like"/>
    <property type="match status" value="1"/>
</dbReference>
<keyword evidence="2 4" id="KW-0863">Zinc-finger</keyword>